<dbReference type="EMBL" id="DS469507">
    <property type="protein sequence ID" value="EDO49885.1"/>
    <property type="molecule type" value="Genomic_DNA"/>
</dbReference>
<comment type="similarity">
    <text evidence="1">Belongs to the dynein light chain Tctex-type family.</text>
</comment>
<dbReference type="InterPro" id="IPR005334">
    <property type="entry name" value="Tctex-1-like"/>
</dbReference>
<keyword evidence="2" id="KW-0812">Transmembrane</keyword>
<dbReference type="HOGENOM" id="CLU_097204_4_3_1"/>
<keyword evidence="2" id="KW-1133">Transmembrane helix</keyword>
<dbReference type="AlphaFoldDB" id="A7RF13"/>
<sequence>KFSSTIVRELALKILERELRAAKYEARKCKVLSMDISEKIRDEVKRLAYDRYKIIAFVTIGSVHGQGLLVSSRCLWFPLTDGSATAVFTNASLFAVATIFGIYLE</sequence>
<evidence type="ECO:0000313" key="3">
    <source>
        <dbReference type="EMBL" id="EDO49885.1"/>
    </source>
</evidence>
<dbReference type="eggNOG" id="KOG4108">
    <property type="taxonomic scope" value="Eukaryota"/>
</dbReference>
<dbReference type="Gene3D" id="3.30.1140.40">
    <property type="entry name" value="Tctex-1"/>
    <property type="match status" value="1"/>
</dbReference>
<dbReference type="PhylomeDB" id="A7RF13"/>
<dbReference type="GO" id="GO:0045505">
    <property type="term" value="F:dynein intermediate chain binding"/>
    <property type="evidence" value="ECO:0000318"/>
    <property type="project" value="GO_Central"/>
</dbReference>
<name>A7RF13_NEMVE</name>
<dbReference type="STRING" id="45351.A7RF13"/>
<reference evidence="3 4" key="1">
    <citation type="journal article" date="2007" name="Science">
        <title>Sea anemone genome reveals ancestral eumetazoan gene repertoire and genomic organization.</title>
        <authorList>
            <person name="Putnam N.H."/>
            <person name="Srivastava M."/>
            <person name="Hellsten U."/>
            <person name="Dirks B."/>
            <person name="Chapman J."/>
            <person name="Salamov A."/>
            <person name="Terry A."/>
            <person name="Shapiro H."/>
            <person name="Lindquist E."/>
            <person name="Kapitonov V.V."/>
            <person name="Jurka J."/>
            <person name="Genikhovich G."/>
            <person name="Grigoriev I.V."/>
            <person name="Lucas S.M."/>
            <person name="Steele R.E."/>
            <person name="Finnerty J.R."/>
            <person name="Technau U."/>
            <person name="Martindale M.Q."/>
            <person name="Rokhsar D.S."/>
        </authorList>
    </citation>
    <scope>NUCLEOTIDE SEQUENCE [LARGE SCALE GENOMIC DNA]</scope>
    <source>
        <strain evidence="4">CH2 X CH6</strain>
    </source>
</reference>
<dbReference type="GO" id="GO:0005868">
    <property type="term" value="C:cytoplasmic dynein complex"/>
    <property type="evidence" value="ECO:0000318"/>
    <property type="project" value="GO_Central"/>
</dbReference>
<dbReference type="PANTHER" id="PTHR21255">
    <property type="entry name" value="T-COMPLEX-ASSOCIATED-TESTIS-EXPRESSED 1/ DYNEIN LIGHT CHAIN"/>
    <property type="match status" value="1"/>
</dbReference>
<evidence type="ECO:0000256" key="1">
    <source>
        <dbReference type="ARBA" id="ARBA00005361"/>
    </source>
</evidence>
<dbReference type="CDD" id="cd21451">
    <property type="entry name" value="DLC-like_TCTEX1D"/>
    <property type="match status" value="1"/>
</dbReference>
<proteinExistence type="inferred from homology"/>
<keyword evidence="2" id="KW-0472">Membrane</keyword>
<dbReference type="InParanoid" id="A7RF13"/>
<dbReference type="GO" id="GO:0007018">
    <property type="term" value="P:microtubule-based movement"/>
    <property type="evidence" value="ECO:0000318"/>
    <property type="project" value="GO_Central"/>
</dbReference>
<evidence type="ECO:0000256" key="2">
    <source>
        <dbReference type="SAM" id="Phobius"/>
    </source>
</evidence>
<dbReference type="Proteomes" id="UP000001593">
    <property type="component" value="Unassembled WGS sequence"/>
</dbReference>
<dbReference type="Pfam" id="PF03645">
    <property type="entry name" value="Tctex-1"/>
    <property type="match status" value="1"/>
</dbReference>
<dbReference type="InterPro" id="IPR038586">
    <property type="entry name" value="Tctex-1-like_sf"/>
</dbReference>
<feature type="non-terminal residue" evidence="3">
    <location>
        <position position="1"/>
    </location>
</feature>
<dbReference type="PANTHER" id="PTHR21255:SF23">
    <property type="entry name" value="DYNEIN LIGHT CHAIN"/>
    <property type="match status" value="1"/>
</dbReference>
<protein>
    <recommendedName>
        <fullName evidence="5">Dynein light chain</fullName>
    </recommendedName>
</protein>
<feature type="transmembrane region" description="Helical" evidence="2">
    <location>
        <begin position="85"/>
        <end position="104"/>
    </location>
</feature>
<dbReference type="GO" id="GO:0005737">
    <property type="term" value="C:cytoplasm"/>
    <property type="evidence" value="ECO:0000318"/>
    <property type="project" value="GO_Central"/>
</dbReference>
<keyword evidence="4" id="KW-1185">Reference proteome</keyword>
<organism evidence="3 4">
    <name type="scientific">Nematostella vectensis</name>
    <name type="common">Starlet sea anemone</name>
    <dbReference type="NCBI Taxonomy" id="45351"/>
    <lineage>
        <taxon>Eukaryota</taxon>
        <taxon>Metazoa</taxon>
        <taxon>Cnidaria</taxon>
        <taxon>Anthozoa</taxon>
        <taxon>Hexacorallia</taxon>
        <taxon>Actiniaria</taxon>
        <taxon>Edwardsiidae</taxon>
        <taxon>Nematostella</taxon>
    </lineage>
</organism>
<feature type="transmembrane region" description="Helical" evidence="2">
    <location>
        <begin position="54"/>
        <end position="79"/>
    </location>
</feature>
<accession>A7RF13</accession>
<dbReference type="OMA" id="MEYSPAC"/>
<evidence type="ECO:0000313" key="4">
    <source>
        <dbReference type="Proteomes" id="UP000001593"/>
    </source>
</evidence>
<gene>
    <name evidence="3" type="ORF">NEMVEDRAFT_v1g79582</name>
</gene>
<evidence type="ECO:0008006" key="5">
    <source>
        <dbReference type="Google" id="ProtNLM"/>
    </source>
</evidence>